<dbReference type="SUPFAM" id="SSF53955">
    <property type="entry name" value="Lysozyme-like"/>
    <property type="match status" value="1"/>
</dbReference>
<evidence type="ECO:0000313" key="14">
    <source>
        <dbReference type="Proteomes" id="UP000022141"/>
    </source>
</evidence>
<evidence type="ECO:0000256" key="5">
    <source>
        <dbReference type="ARBA" id="ARBA00022692"/>
    </source>
</evidence>
<dbReference type="GO" id="GO:0008955">
    <property type="term" value="F:peptidoglycan glycosyltransferase activity"/>
    <property type="evidence" value="ECO:0007669"/>
    <property type="project" value="UniProtKB-UniRule"/>
</dbReference>
<evidence type="ECO:0000313" key="13">
    <source>
        <dbReference type="EMBL" id="EXI91317.1"/>
    </source>
</evidence>
<gene>
    <name evidence="13" type="primary">pbpF_1</name>
    <name evidence="11" type="synonym">mtgA</name>
    <name evidence="13" type="ORF">AW11_00128</name>
</gene>
<keyword evidence="14" id="KW-1185">Reference proteome</keyword>
<dbReference type="Pfam" id="PF00912">
    <property type="entry name" value="Transgly"/>
    <property type="match status" value="1"/>
</dbReference>
<evidence type="ECO:0000256" key="9">
    <source>
        <dbReference type="ARBA" id="ARBA00023136"/>
    </source>
</evidence>
<protein>
    <recommendedName>
        <fullName evidence="11">Biosynthetic peptidoglycan transglycosylase</fullName>
        <ecNumber evidence="11">2.4.99.28</ecNumber>
    </recommendedName>
    <alternativeName>
        <fullName evidence="11">Glycan polymerase</fullName>
    </alternativeName>
    <alternativeName>
        <fullName evidence="11">Peptidoglycan glycosyltransferase MtgA</fullName>
        <shortName evidence="11">PGT</shortName>
    </alternativeName>
</protein>
<dbReference type="GO" id="GO:0008360">
    <property type="term" value="P:regulation of cell shape"/>
    <property type="evidence" value="ECO:0007669"/>
    <property type="project" value="UniProtKB-KW"/>
</dbReference>
<dbReference type="PANTHER" id="PTHR30400">
    <property type="entry name" value="MONOFUNCTIONAL BIOSYNTHETIC PEPTIDOGLYCAN TRANSGLYCOSYLASE"/>
    <property type="match status" value="1"/>
</dbReference>
<dbReference type="GO" id="GO:0005886">
    <property type="term" value="C:plasma membrane"/>
    <property type="evidence" value="ECO:0007669"/>
    <property type="project" value="UniProtKB-SubCell"/>
</dbReference>
<dbReference type="EMBL" id="JEMY01000001">
    <property type="protein sequence ID" value="EXI91317.1"/>
    <property type="molecule type" value="Genomic_DNA"/>
</dbReference>
<comment type="similarity">
    <text evidence="11">Belongs to the glycosyltransferase 51 family.</text>
</comment>
<evidence type="ECO:0000256" key="3">
    <source>
        <dbReference type="ARBA" id="ARBA00022676"/>
    </source>
</evidence>
<dbReference type="UniPathway" id="UPA00219"/>
<dbReference type="GO" id="GO:0016763">
    <property type="term" value="F:pentosyltransferase activity"/>
    <property type="evidence" value="ECO:0007669"/>
    <property type="project" value="InterPro"/>
</dbReference>
<feature type="transmembrane region" description="Helical" evidence="11">
    <location>
        <begin position="12"/>
        <end position="35"/>
    </location>
</feature>
<dbReference type="GO" id="GO:0009252">
    <property type="term" value="P:peptidoglycan biosynthetic process"/>
    <property type="evidence" value="ECO:0007669"/>
    <property type="project" value="UniProtKB-UniRule"/>
</dbReference>
<evidence type="ECO:0000256" key="2">
    <source>
        <dbReference type="ARBA" id="ARBA00022519"/>
    </source>
</evidence>
<dbReference type="InterPro" id="IPR001264">
    <property type="entry name" value="Glyco_trans_51"/>
</dbReference>
<evidence type="ECO:0000256" key="8">
    <source>
        <dbReference type="ARBA" id="ARBA00022989"/>
    </source>
</evidence>
<keyword evidence="10 11" id="KW-0961">Cell wall biogenesis/degradation</keyword>
<keyword evidence="4 11" id="KW-0808">Transferase</keyword>
<comment type="function">
    <text evidence="11">Peptidoglycan polymerase that catalyzes glycan chain elongation from lipid-linked precursors.</text>
</comment>
<evidence type="ECO:0000256" key="6">
    <source>
        <dbReference type="ARBA" id="ARBA00022960"/>
    </source>
</evidence>
<dbReference type="AlphaFoldDB" id="A0A011QPT9"/>
<evidence type="ECO:0000256" key="7">
    <source>
        <dbReference type="ARBA" id="ARBA00022984"/>
    </source>
</evidence>
<keyword evidence="8 11" id="KW-1133">Transmembrane helix</keyword>
<evidence type="ECO:0000256" key="11">
    <source>
        <dbReference type="HAMAP-Rule" id="MF_00766"/>
    </source>
</evidence>
<keyword evidence="6 11" id="KW-0133">Cell shape</keyword>
<keyword evidence="2 11" id="KW-0997">Cell inner membrane</keyword>
<accession>A0A011QPT9</accession>
<keyword evidence="7 11" id="KW-0573">Peptidoglycan synthesis</keyword>
<dbReference type="eggNOG" id="COG0744">
    <property type="taxonomic scope" value="Bacteria"/>
</dbReference>
<dbReference type="HAMAP" id="MF_00766">
    <property type="entry name" value="PGT_MtgA"/>
    <property type="match status" value="1"/>
</dbReference>
<dbReference type="Proteomes" id="UP000022141">
    <property type="component" value="Unassembled WGS sequence"/>
</dbReference>
<dbReference type="NCBIfam" id="TIGR02070">
    <property type="entry name" value="mono_pep_trsgly"/>
    <property type="match status" value="1"/>
</dbReference>
<evidence type="ECO:0000256" key="1">
    <source>
        <dbReference type="ARBA" id="ARBA00022475"/>
    </source>
</evidence>
<dbReference type="GO" id="GO:0009274">
    <property type="term" value="C:peptidoglycan-based cell wall"/>
    <property type="evidence" value="ECO:0007669"/>
    <property type="project" value="InterPro"/>
</dbReference>
<dbReference type="InterPro" id="IPR011812">
    <property type="entry name" value="Pep_trsgly"/>
</dbReference>
<proteinExistence type="inferred from homology"/>
<dbReference type="GO" id="GO:0071555">
    <property type="term" value="P:cell wall organization"/>
    <property type="evidence" value="ECO:0007669"/>
    <property type="project" value="UniProtKB-KW"/>
</dbReference>
<keyword evidence="3 11" id="KW-0328">Glycosyltransferase</keyword>
<sequence length="231" mass="26037">MIAPGVWLKRLLLAVIGLLLLYQFWLFGWVLWWNWVNPESTRFMDIRLAELRVAEPQARLQQRWIGYGQISPNLKRAIVAAEDGKFLDHEGFDWEGIQNAIEKNQKKGRVVAGGSTISQQLAKNLFLSPAKTPLRKAEEAVITLMLEAVWSKRRILEVYLNVIEWGSGVFGAEAAARHYFGIAASQLSAEQAARLAAMVPRPRFYDRNRNAPALAAKSEVILARMRSAAVP</sequence>
<evidence type="ECO:0000256" key="4">
    <source>
        <dbReference type="ARBA" id="ARBA00022679"/>
    </source>
</evidence>
<comment type="caution">
    <text evidence="13">The sequence shown here is derived from an EMBL/GenBank/DDBJ whole genome shotgun (WGS) entry which is preliminary data.</text>
</comment>
<dbReference type="EC" id="2.4.99.28" evidence="11"/>
<dbReference type="InterPro" id="IPR023346">
    <property type="entry name" value="Lysozyme-like_dom_sf"/>
</dbReference>
<reference evidence="13" key="1">
    <citation type="submission" date="2014-02" db="EMBL/GenBank/DDBJ databases">
        <title>Expanding our view of genomic diversity in Candidatus Accumulibacter clades.</title>
        <authorList>
            <person name="Skennerton C.T."/>
            <person name="Barr J.J."/>
            <person name="Slater F.R."/>
            <person name="Bond P.L."/>
            <person name="Tyson G.W."/>
        </authorList>
    </citation>
    <scope>NUCLEOTIDE SEQUENCE [LARGE SCALE GENOMIC DNA]</scope>
</reference>
<dbReference type="PATRIC" id="fig|1454004.3.peg.136"/>
<name>A0A011QPT9_ACCRE</name>
<comment type="catalytic activity">
    <reaction evidence="11">
        <text>[GlcNAc-(1-&gt;4)-Mur2Ac(oyl-L-Ala-gamma-D-Glu-L-Lys-D-Ala-D-Ala)](n)-di-trans,octa-cis-undecaprenyl diphosphate + beta-D-GlcNAc-(1-&gt;4)-Mur2Ac(oyl-L-Ala-gamma-D-Glu-L-Lys-D-Ala-D-Ala)-di-trans,octa-cis-undecaprenyl diphosphate = [GlcNAc-(1-&gt;4)-Mur2Ac(oyl-L-Ala-gamma-D-Glu-L-Lys-D-Ala-D-Ala)](n+1)-di-trans,octa-cis-undecaprenyl diphosphate + di-trans,octa-cis-undecaprenyl diphosphate + H(+)</text>
        <dbReference type="Rhea" id="RHEA:23708"/>
        <dbReference type="Rhea" id="RHEA-COMP:9602"/>
        <dbReference type="Rhea" id="RHEA-COMP:9603"/>
        <dbReference type="ChEBI" id="CHEBI:15378"/>
        <dbReference type="ChEBI" id="CHEBI:58405"/>
        <dbReference type="ChEBI" id="CHEBI:60033"/>
        <dbReference type="ChEBI" id="CHEBI:78435"/>
        <dbReference type="EC" id="2.4.99.28"/>
    </reaction>
</comment>
<comment type="pathway">
    <text evidence="11">Cell wall biogenesis; peptidoglycan biosynthesis.</text>
</comment>
<keyword evidence="5 11" id="KW-0812">Transmembrane</keyword>
<dbReference type="PANTHER" id="PTHR30400:SF0">
    <property type="entry name" value="BIOSYNTHETIC PEPTIDOGLYCAN TRANSGLYCOSYLASE"/>
    <property type="match status" value="1"/>
</dbReference>
<evidence type="ECO:0000259" key="12">
    <source>
        <dbReference type="Pfam" id="PF00912"/>
    </source>
</evidence>
<feature type="domain" description="Glycosyl transferase family 51" evidence="12">
    <location>
        <begin position="58"/>
        <end position="225"/>
    </location>
</feature>
<comment type="subcellular location">
    <subcellularLocation>
        <location evidence="11">Cell inner membrane</location>
        <topology evidence="11">Single-pass membrane protein</topology>
    </subcellularLocation>
</comment>
<keyword evidence="9 11" id="KW-0472">Membrane</keyword>
<keyword evidence="1 11" id="KW-1003">Cell membrane</keyword>
<dbReference type="Gene3D" id="1.10.3810.10">
    <property type="entry name" value="Biosynthetic peptidoglycan transglycosylase-like"/>
    <property type="match status" value="1"/>
</dbReference>
<evidence type="ECO:0000256" key="10">
    <source>
        <dbReference type="ARBA" id="ARBA00023316"/>
    </source>
</evidence>
<dbReference type="STRING" id="1454004.AW11_00128"/>
<dbReference type="InterPro" id="IPR036950">
    <property type="entry name" value="PBP_transglycosylase"/>
</dbReference>
<organism evidence="13 14">
    <name type="scientific">Accumulibacter regalis</name>
    <dbReference type="NCBI Taxonomy" id="522306"/>
    <lineage>
        <taxon>Bacteria</taxon>
        <taxon>Pseudomonadati</taxon>
        <taxon>Pseudomonadota</taxon>
        <taxon>Betaproteobacteria</taxon>
        <taxon>Candidatus Accumulibacter</taxon>
    </lineage>
</organism>